<dbReference type="EMBL" id="VFES01000012">
    <property type="protein sequence ID" value="TWR64441.1"/>
    <property type="molecule type" value="Genomic_DNA"/>
</dbReference>
<keyword evidence="3" id="KW-1185">Reference proteome</keyword>
<dbReference type="EMBL" id="FNKM01000002">
    <property type="protein sequence ID" value="SDR38668.1"/>
    <property type="molecule type" value="Genomic_DNA"/>
</dbReference>
<evidence type="ECO:0000313" key="2">
    <source>
        <dbReference type="EMBL" id="TWR64441.1"/>
    </source>
</evidence>
<evidence type="ECO:0000313" key="3">
    <source>
        <dbReference type="Proteomes" id="UP000198740"/>
    </source>
</evidence>
<gene>
    <name evidence="2" type="ORF">FIV39_19855</name>
    <name evidence="1" type="ORF">SAMN04490186_5891</name>
</gene>
<comment type="caution">
    <text evidence="2">The sequence shown here is derived from an EMBL/GenBank/DDBJ whole genome shotgun (WGS) entry which is preliminary data.</text>
</comment>
<protein>
    <submittedName>
        <fullName evidence="2">Uncharacterized protein</fullName>
    </submittedName>
</protein>
<reference evidence="2 4" key="2">
    <citation type="submission" date="2019-06" db="EMBL/GenBank/DDBJ databases">
        <title>Pseudomonas bimorpha sp. nov. isolated from bovine raw milk and skim milk concentrate.</title>
        <authorList>
            <person name="Hofmann K."/>
            <person name="Huptas C."/>
            <person name="Doll E."/>
            <person name="Scherer S."/>
            <person name="Wenning M."/>
        </authorList>
    </citation>
    <scope>NUCLEOTIDE SEQUENCE [LARGE SCALE GENOMIC DNA]</scope>
    <source>
        <strain evidence="2 4">DSM 17515</strain>
    </source>
</reference>
<dbReference type="Proteomes" id="UP000198740">
    <property type="component" value="Unassembled WGS sequence"/>
</dbReference>
<name>A0A1H1IMW9_9PSED</name>
<organism evidence="2 4">
    <name type="scientific">Pseudomonas grimontii</name>
    <dbReference type="NCBI Taxonomy" id="129847"/>
    <lineage>
        <taxon>Bacteria</taxon>
        <taxon>Pseudomonadati</taxon>
        <taxon>Pseudomonadota</taxon>
        <taxon>Gammaproteobacteria</taxon>
        <taxon>Pseudomonadales</taxon>
        <taxon>Pseudomonadaceae</taxon>
        <taxon>Pseudomonas</taxon>
    </lineage>
</organism>
<evidence type="ECO:0000313" key="1">
    <source>
        <dbReference type="EMBL" id="SDR38668.1"/>
    </source>
</evidence>
<dbReference type="OrthoDB" id="6893979at2"/>
<sequence>MERDQKLLVKILEVCIKNSDDWRLDLSAKDVRGKFSSAECVHWSGVVVDGHIELLVDLGCINVEGEAPDIRIQRVTNAGYNYLDRSKRLSLRSNELPIH</sequence>
<dbReference type="AlphaFoldDB" id="A0A1H1IMW9"/>
<evidence type="ECO:0000313" key="4">
    <source>
        <dbReference type="Proteomes" id="UP000317267"/>
    </source>
</evidence>
<dbReference type="RefSeq" id="WP_090408019.1">
    <property type="nucleotide sequence ID" value="NZ_FNKM01000002.1"/>
</dbReference>
<dbReference type="Proteomes" id="UP000317267">
    <property type="component" value="Unassembled WGS sequence"/>
</dbReference>
<proteinExistence type="predicted"/>
<accession>A0A1H1IMW9</accession>
<reference evidence="1 3" key="1">
    <citation type="submission" date="2016-10" db="EMBL/GenBank/DDBJ databases">
        <authorList>
            <person name="Varghese N."/>
            <person name="Submissions S."/>
        </authorList>
    </citation>
    <scope>NUCLEOTIDE SEQUENCE [LARGE SCALE GENOMIC DNA]</scope>
    <source>
        <strain evidence="1 3">BS2976</strain>
    </source>
</reference>